<dbReference type="InterPro" id="IPR001182">
    <property type="entry name" value="FtsW/RodA"/>
</dbReference>
<dbReference type="PANTHER" id="PTHR30474">
    <property type="entry name" value="CELL CYCLE PROTEIN"/>
    <property type="match status" value="1"/>
</dbReference>
<dbReference type="Pfam" id="PF01098">
    <property type="entry name" value="FTSW_RODA_SPOVE"/>
    <property type="match status" value="1"/>
</dbReference>
<evidence type="ECO:0000313" key="7">
    <source>
        <dbReference type="EMBL" id="MBC8539012.1"/>
    </source>
</evidence>
<feature type="transmembrane region" description="Helical" evidence="6">
    <location>
        <begin position="121"/>
        <end position="138"/>
    </location>
</feature>
<keyword evidence="2 6" id="KW-0812">Transmembrane</keyword>
<dbReference type="GO" id="GO:0051301">
    <property type="term" value="P:cell division"/>
    <property type="evidence" value="ECO:0007669"/>
    <property type="project" value="InterPro"/>
</dbReference>
<evidence type="ECO:0000256" key="3">
    <source>
        <dbReference type="ARBA" id="ARBA00022960"/>
    </source>
</evidence>
<sequence>MTIKRKGATSILFLQLLFILPAFGLLSLRDGKFDIMTLVAGGVLVFYNLFQYNMMKVSFKHIDRFVLLAAQFLWSLGLVVLYRLDPELALKQFVCLLIGTLAMIVMMVLIRRSRDFGRLNWVFMGLTLLLLASTLVLGRTTGGAKNWIDLGFISVQPSEFAKILFIVVSAYFLTTRDKLVSFIPYMFFTAVCVMLLVVEKDLGAALLISGTFLIMFYAATGRTWLTLLGVGILGGGAFASYKLFSHVRTRVEVWQDPWSVYQDGGYQIVQGLMALASGGLLGVGLGRGMPEVIPVRSSDYIFAVIGEEFGIIIGIFVIIFYLVFIVRGILIALDARSTYDALLVFGCTAMLSLQSFIIIGGVIKLIPLTGITMPFVSYGGSSILASMIQLGIIEGVAVKNGKADEAALEMMGGEMR</sequence>
<evidence type="ECO:0000256" key="5">
    <source>
        <dbReference type="ARBA" id="ARBA00023136"/>
    </source>
</evidence>
<evidence type="ECO:0000256" key="6">
    <source>
        <dbReference type="SAM" id="Phobius"/>
    </source>
</evidence>
<evidence type="ECO:0000313" key="8">
    <source>
        <dbReference type="Proteomes" id="UP000617951"/>
    </source>
</evidence>
<feature type="transmembrane region" description="Helical" evidence="6">
    <location>
        <begin position="90"/>
        <end position="109"/>
    </location>
</feature>
<keyword evidence="3" id="KW-0133">Cell shape</keyword>
<feature type="transmembrane region" description="Helical" evidence="6">
    <location>
        <begin position="34"/>
        <end position="53"/>
    </location>
</feature>
<feature type="transmembrane region" description="Helical" evidence="6">
    <location>
        <begin position="375"/>
        <end position="393"/>
    </location>
</feature>
<comment type="caution">
    <text evidence="7">The sequence shown here is derived from an EMBL/GenBank/DDBJ whole genome shotgun (WGS) entry which is preliminary data.</text>
</comment>
<dbReference type="AlphaFoldDB" id="A0A926HT06"/>
<feature type="transmembrane region" description="Helical" evidence="6">
    <location>
        <begin position="224"/>
        <end position="244"/>
    </location>
</feature>
<evidence type="ECO:0000256" key="4">
    <source>
        <dbReference type="ARBA" id="ARBA00022989"/>
    </source>
</evidence>
<protein>
    <submittedName>
        <fullName evidence="7">FtsW/RodA/SpoVE family cell cycle protein</fullName>
    </submittedName>
</protein>
<evidence type="ECO:0000256" key="1">
    <source>
        <dbReference type="ARBA" id="ARBA00004141"/>
    </source>
</evidence>
<keyword evidence="8" id="KW-1185">Reference proteome</keyword>
<dbReference type="GO" id="GO:0015648">
    <property type="term" value="F:lipid-linked peptidoglycan transporter activity"/>
    <property type="evidence" value="ECO:0007669"/>
    <property type="project" value="TreeGrafter"/>
</dbReference>
<name>A0A926HT06_9FIRM</name>
<dbReference type="GO" id="GO:0032153">
    <property type="term" value="C:cell division site"/>
    <property type="evidence" value="ECO:0007669"/>
    <property type="project" value="TreeGrafter"/>
</dbReference>
<feature type="transmembrane region" description="Helical" evidence="6">
    <location>
        <begin position="150"/>
        <end position="173"/>
    </location>
</feature>
<organism evidence="7 8">
    <name type="scientific">Guopingia tenuis</name>
    <dbReference type="NCBI Taxonomy" id="2763656"/>
    <lineage>
        <taxon>Bacteria</taxon>
        <taxon>Bacillati</taxon>
        <taxon>Bacillota</taxon>
        <taxon>Clostridia</taxon>
        <taxon>Christensenellales</taxon>
        <taxon>Christensenellaceae</taxon>
        <taxon>Guopingia</taxon>
    </lineage>
</organism>
<gene>
    <name evidence="7" type="ORF">H8693_08700</name>
</gene>
<dbReference type="Proteomes" id="UP000617951">
    <property type="component" value="Unassembled WGS sequence"/>
</dbReference>
<comment type="subcellular location">
    <subcellularLocation>
        <location evidence="1">Membrane</location>
        <topology evidence="1">Multi-pass membrane protein</topology>
    </subcellularLocation>
</comment>
<accession>A0A926HT06</accession>
<feature type="transmembrane region" description="Helical" evidence="6">
    <location>
        <begin position="342"/>
        <end position="363"/>
    </location>
</feature>
<dbReference type="EMBL" id="JACRSS010000004">
    <property type="protein sequence ID" value="MBC8539012.1"/>
    <property type="molecule type" value="Genomic_DNA"/>
</dbReference>
<keyword evidence="5 6" id="KW-0472">Membrane</keyword>
<dbReference type="GO" id="GO:0005886">
    <property type="term" value="C:plasma membrane"/>
    <property type="evidence" value="ECO:0007669"/>
    <property type="project" value="TreeGrafter"/>
</dbReference>
<dbReference type="GO" id="GO:0008360">
    <property type="term" value="P:regulation of cell shape"/>
    <property type="evidence" value="ECO:0007669"/>
    <property type="project" value="UniProtKB-KW"/>
</dbReference>
<evidence type="ECO:0000256" key="2">
    <source>
        <dbReference type="ARBA" id="ARBA00022692"/>
    </source>
</evidence>
<reference evidence="7" key="1">
    <citation type="submission" date="2020-08" db="EMBL/GenBank/DDBJ databases">
        <title>Genome public.</title>
        <authorList>
            <person name="Liu C."/>
            <person name="Sun Q."/>
        </authorList>
    </citation>
    <scope>NUCLEOTIDE SEQUENCE</scope>
    <source>
        <strain evidence="7">NSJ-63</strain>
    </source>
</reference>
<dbReference type="RefSeq" id="WP_249280648.1">
    <property type="nucleotide sequence ID" value="NZ_JACRSS010000004.1"/>
</dbReference>
<keyword evidence="4 6" id="KW-1133">Transmembrane helix</keyword>
<feature type="transmembrane region" description="Helical" evidence="6">
    <location>
        <begin position="65"/>
        <end position="84"/>
    </location>
</feature>
<proteinExistence type="predicted"/>
<feature type="transmembrane region" description="Helical" evidence="6">
    <location>
        <begin position="309"/>
        <end position="330"/>
    </location>
</feature>
<dbReference type="PANTHER" id="PTHR30474:SF3">
    <property type="entry name" value="PEPTIDOGLYCAN GLYCOSYLTRANSFERASE RODA"/>
    <property type="match status" value="1"/>
</dbReference>
<feature type="transmembrane region" description="Helical" evidence="6">
    <location>
        <begin position="185"/>
        <end position="218"/>
    </location>
</feature>
<feature type="transmembrane region" description="Helical" evidence="6">
    <location>
        <begin position="265"/>
        <end position="289"/>
    </location>
</feature>